<evidence type="ECO:0000256" key="1">
    <source>
        <dbReference type="ARBA" id="ARBA00004496"/>
    </source>
</evidence>
<dbReference type="Pfam" id="PF02136">
    <property type="entry name" value="NTF2"/>
    <property type="match status" value="1"/>
</dbReference>
<keyword evidence="2" id="KW-0813">Transport</keyword>
<organism evidence="7 8">
    <name type="scientific">Chiloscyllium punctatum</name>
    <name type="common">Brownbanded bambooshark</name>
    <name type="synonym">Hemiscyllium punctatum</name>
    <dbReference type="NCBI Taxonomy" id="137246"/>
    <lineage>
        <taxon>Eukaryota</taxon>
        <taxon>Metazoa</taxon>
        <taxon>Chordata</taxon>
        <taxon>Craniata</taxon>
        <taxon>Vertebrata</taxon>
        <taxon>Chondrichthyes</taxon>
        <taxon>Elasmobranchii</taxon>
        <taxon>Galeomorphii</taxon>
        <taxon>Galeoidea</taxon>
        <taxon>Orectolobiformes</taxon>
        <taxon>Hemiscylliidae</taxon>
        <taxon>Chiloscyllium</taxon>
    </lineage>
</organism>
<dbReference type="STRING" id="137246.A0A401S9I5"/>
<evidence type="ECO:0000313" key="8">
    <source>
        <dbReference type="Proteomes" id="UP000287033"/>
    </source>
</evidence>
<sequence length="224" mass="24819">MAAKRGRVRNESRAGGFIGRGAHMTMRCEAADVPARGGGGSGLAKGLVLELELEMEEKGSDIFRLNNGGIDLGRESTRSDLFPESSCEKDKRATIIRMNDKPIWEQIGSGFVNHYYQVFDADRGQLGSLYIDASCLSWEGQQFQGKTAIVDKLLALPFRKIQHSITAQDHQPTPDSCILSMVVGQLQADEDPVMGFHQIFLLKNINDSWICTNDVFRLALHNYG</sequence>
<dbReference type="PANTHER" id="PTHR12612">
    <property type="entry name" value="NUCLEAR TRANSPORT FACTOR 2"/>
    <property type="match status" value="1"/>
</dbReference>
<name>A0A401S9I5_CHIPU</name>
<dbReference type="SUPFAM" id="SSF54427">
    <property type="entry name" value="NTF2-like"/>
    <property type="match status" value="1"/>
</dbReference>
<comment type="caution">
    <text evidence="7">The sequence shown here is derived from an EMBL/GenBank/DDBJ whole genome shotgun (WGS) entry which is preliminary data.</text>
</comment>
<dbReference type="AlphaFoldDB" id="A0A401S9I5"/>
<proteinExistence type="predicted"/>
<reference evidence="7 8" key="1">
    <citation type="journal article" date="2018" name="Nat. Ecol. Evol.">
        <title>Shark genomes provide insights into elasmobranch evolution and the origin of vertebrates.</title>
        <authorList>
            <person name="Hara Y"/>
            <person name="Yamaguchi K"/>
            <person name="Onimaru K"/>
            <person name="Kadota M"/>
            <person name="Koyanagi M"/>
            <person name="Keeley SD"/>
            <person name="Tatsumi K"/>
            <person name="Tanaka K"/>
            <person name="Motone F"/>
            <person name="Kageyama Y"/>
            <person name="Nozu R"/>
            <person name="Adachi N"/>
            <person name="Nishimura O"/>
            <person name="Nakagawa R"/>
            <person name="Tanegashima C"/>
            <person name="Kiyatake I"/>
            <person name="Matsumoto R"/>
            <person name="Murakumo K"/>
            <person name="Nishida K"/>
            <person name="Terakita A"/>
            <person name="Kuratani S"/>
            <person name="Sato K"/>
            <person name="Hyodo S Kuraku.S."/>
        </authorList>
    </citation>
    <scope>NUCLEOTIDE SEQUENCE [LARGE SCALE GENOMIC DNA]</scope>
</reference>
<evidence type="ECO:0000313" key="7">
    <source>
        <dbReference type="EMBL" id="GCC27034.1"/>
    </source>
</evidence>
<dbReference type="CDD" id="cd00780">
    <property type="entry name" value="NTF2"/>
    <property type="match status" value="1"/>
</dbReference>
<evidence type="ECO:0000256" key="5">
    <source>
        <dbReference type="ARBA" id="ARBA00026247"/>
    </source>
</evidence>
<protein>
    <recommendedName>
        <fullName evidence="5">Nuclear transport factor 2</fullName>
    </recommendedName>
</protein>
<dbReference type="OrthoDB" id="6507044at2759"/>
<dbReference type="InterPro" id="IPR002075">
    <property type="entry name" value="NTF2_dom"/>
</dbReference>
<comment type="subcellular location">
    <subcellularLocation>
        <location evidence="1">Cytoplasm</location>
    </subcellularLocation>
</comment>
<keyword evidence="8" id="KW-1185">Reference proteome</keyword>
<accession>A0A401S9I5</accession>
<dbReference type="GO" id="GO:0006606">
    <property type="term" value="P:protein import into nucleus"/>
    <property type="evidence" value="ECO:0007669"/>
    <property type="project" value="UniProtKB-ARBA"/>
</dbReference>
<evidence type="ECO:0000259" key="6">
    <source>
        <dbReference type="PROSITE" id="PS50177"/>
    </source>
</evidence>
<dbReference type="InterPro" id="IPR045875">
    <property type="entry name" value="NTF2"/>
</dbReference>
<evidence type="ECO:0000256" key="4">
    <source>
        <dbReference type="ARBA" id="ARBA00022927"/>
    </source>
</evidence>
<dbReference type="FunFam" id="3.10.450.50:FF:000007">
    <property type="entry name" value="Nuclear transport factor 2"/>
    <property type="match status" value="1"/>
</dbReference>
<dbReference type="Proteomes" id="UP000287033">
    <property type="component" value="Unassembled WGS sequence"/>
</dbReference>
<evidence type="ECO:0000256" key="2">
    <source>
        <dbReference type="ARBA" id="ARBA00022448"/>
    </source>
</evidence>
<dbReference type="InterPro" id="IPR018222">
    <property type="entry name" value="Nuclear_transport_factor_2_euk"/>
</dbReference>
<dbReference type="PROSITE" id="PS50177">
    <property type="entry name" value="NTF2_DOMAIN"/>
    <property type="match status" value="1"/>
</dbReference>
<dbReference type="GO" id="GO:0005737">
    <property type="term" value="C:cytoplasm"/>
    <property type="evidence" value="ECO:0007669"/>
    <property type="project" value="UniProtKB-SubCell"/>
</dbReference>
<keyword evidence="3" id="KW-0963">Cytoplasm</keyword>
<evidence type="ECO:0000256" key="3">
    <source>
        <dbReference type="ARBA" id="ARBA00022490"/>
    </source>
</evidence>
<dbReference type="Gene3D" id="3.10.450.50">
    <property type="match status" value="1"/>
</dbReference>
<dbReference type="EMBL" id="BEZZ01000147">
    <property type="protein sequence ID" value="GCC27034.1"/>
    <property type="molecule type" value="Genomic_DNA"/>
</dbReference>
<gene>
    <name evidence="7" type="ORF">chiPu_0005455</name>
</gene>
<feature type="domain" description="NTF2" evidence="6">
    <location>
        <begin position="107"/>
        <end position="218"/>
    </location>
</feature>
<keyword evidence="4" id="KW-0653">Protein transport</keyword>
<dbReference type="InterPro" id="IPR032710">
    <property type="entry name" value="NTF2-like_dom_sf"/>
</dbReference>